<dbReference type="Proteomes" id="UP001163321">
    <property type="component" value="Chromosome 7"/>
</dbReference>
<proteinExistence type="predicted"/>
<gene>
    <name evidence="1" type="ORF">PsorP6_015197</name>
</gene>
<accession>A0ACC0VUF2</accession>
<organism evidence="1 2">
    <name type="scientific">Peronosclerospora sorghi</name>
    <dbReference type="NCBI Taxonomy" id="230839"/>
    <lineage>
        <taxon>Eukaryota</taxon>
        <taxon>Sar</taxon>
        <taxon>Stramenopiles</taxon>
        <taxon>Oomycota</taxon>
        <taxon>Peronosporomycetes</taxon>
        <taxon>Peronosporales</taxon>
        <taxon>Peronosporaceae</taxon>
        <taxon>Peronosclerospora</taxon>
    </lineage>
</organism>
<comment type="caution">
    <text evidence="1">The sequence shown here is derived from an EMBL/GenBank/DDBJ whole genome shotgun (WGS) entry which is preliminary data.</text>
</comment>
<reference evidence="1 2" key="1">
    <citation type="journal article" date="2022" name="bioRxiv">
        <title>The genome of the oomycete Peronosclerospora sorghi, a cosmopolitan pathogen of maize and sorghum, is inflated with dispersed pseudogenes.</title>
        <authorList>
            <person name="Fletcher K."/>
            <person name="Martin F."/>
            <person name="Isakeit T."/>
            <person name="Cavanaugh K."/>
            <person name="Magill C."/>
            <person name="Michelmore R."/>
        </authorList>
    </citation>
    <scope>NUCLEOTIDE SEQUENCE [LARGE SCALE GENOMIC DNA]</scope>
    <source>
        <strain evidence="1">P6</strain>
    </source>
</reference>
<protein>
    <submittedName>
        <fullName evidence="1">Uncharacterized protein</fullName>
    </submittedName>
</protein>
<keyword evidence="2" id="KW-1185">Reference proteome</keyword>
<sequence>MSGFTIKDGHQAFLLVDFSIVLRKYRVLVENSANFGLGFDRNPSVDKQLDRQMTCATCHSSSTPARRKAVEVDIKLIPHLVTLQTQLARFSVPLRFNLVQRVVMLHHFLNIKKQDRIKICELSFRRLGRFFMPYKC</sequence>
<evidence type="ECO:0000313" key="2">
    <source>
        <dbReference type="Proteomes" id="UP001163321"/>
    </source>
</evidence>
<evidence type="ECO:0000313" key="1">
    <source>
        <dbReference type="EMBL" id="KAI9909096.1"/>
    </source>
</evidence>
<name>A0ACC0VUF2_9STRA</name>
<dbReference type="EMBL" id="CM047586">
    <property type="protein sequence ID" value="KAI9909096.1"/>
    <property type="molecule type" value="Genomic_DNA"/>
</dbReference>